<dbReference type="KEGG" id="vg:26622975"/>
<evidence type="ECO:0000313" key="1">
    <source>
        <dbReference type="EMBL" id="AKG94261.1"/>
    </source>
</evidence>
<dbReference type="GeneID" id="26622975"/>
<proteinExistence type="predicted"/>
<accession>A0A0F7DD20</accession>
<dbReference type="Proteomes" id="UP000204416">
    <property type="component" value="Segment"/>
</dbReference>
<dbReference type="RefSeq" id="YP_009195679.1">
    <property type="nucleotide sequence ID" value="NC_028763.1"/>
</dbReference>
<dbReference type="OrthoDB" id="34367at10239"/>
<reference evidence="1 2" key="1">
    <citation type="journal article" date="2015" name="Stand. Genomic Sci.">
        <title>Complete genome sequences of bacteriophages P12002L and P12002S, two lytic phages that infect a marine Polaribacter strain.</title>
        <authorList>
            <person name="Kang I."/>
            <person name="Jang H."/>
            <person name="Cho J.-C."/>
        </authorList>
    </citation>
    <scope>NUCLEOTIDE SEQUENCE [LARGE SCALE GENOMIC DNA]</scope>
</reference>
<evidence type="ECO:0000313" key="2">
    <source>
        <dbReference type="Proteomes" id="UP000204416"/>
    </source>
</evidence>
<organism evidence="1 2">
    <name type="scientific">Polaribacter phage P12002S</name>
    <dbReference type="NCBI Taxonomy" id="1647387"/>
    <lineage>
        <taxon>Viruses</taxon>
        <taxon>Duplodnaviria</taxon>
        <taxon>Heunggongvirae</taxon>
        <taxon>Uroviricota</taxon>
        <taxon>Caudoviricetes</taxon>
        <taxon>Incheonvirus</taxon>
        <taxon>Incheonvirus P12002S</taxon>
    </lineage>
</organism>
<dbReference type="EMBL" id="KR136260">
    <property type="protein sequence ID" value="AKG94261.1"/>
    <property type="molecule type" value="Genomic_DNA"/>
</dbReference>
<name>A0A0F7DD20_9CAUD</name>
<protein>
    <submittedName>
        <fullName evidence="1">Uncharacterized protein</fullName>
    </submittedName>
</protein>
<gene>
    <name evidence="1" type="ORF">P12002S_0005</name>
</gene>
<keyword evidence="2" id="KW-1185">Reference proteome</keyword>
<sequence length="75" mass="9036">MSDKTLIKYKILLKELGYTGKDMANMLGIKYSSYRSMTRKTNRTLPKWVKIFVIVHEILERKHRKQIDKYENKTN</sequence>